<dbReference type="RefSeq" id="YP_009666070.1">
    <property type="nucleotide sequence ID" value="NC_043427.1"/>
</dbReference>
<dbReference type="EMBL" id="HE681887">
    <property type="protein sequence ID" value="CCG27838.1"/>
    <property type="molecule type" value="Genomic_DNA"/>
</dbReference>
<keyword evidence="2" id="KW-1185">Reference proteome</keyword>
<keyword evidence="1" id="KW-0378">Hydrolase</keyword>
<gene>
    <name evidence="1" type="primary">25-326</name>
</gene>
<protein>
    <submittedName>
        <fullName evidence="1">Putative serine protease</fullName>
    </submittedName>
</protein>
<sequence length="326" mass="36148">MPRKEVVAHILEKRRSELLSKPNVVGYSNVIQKRIRRGRVVDEPVIRVYVKKKLPRNLLRPQDLVPEEVEGIRTDVVEIGEVEAWALLQPRAAASPLYTGRYRPVIAGVSIGHYQITAGTLGWYVKAPNAEILFASNAHVFTPNASGQEGQYEGDPILQPGPYDGGRNPDDKVAEYVWHKRVVPEGEGGINHIDFAVARPVVDYLVRNYHGTQPVHAIGLLFAGSSSITVVCKCKHIYNEGYRFIDFTGAEMKCVDPLDDEVTLSATKEGRTTGYHGNIITDESAAVRVNYGGFTAYFEDVIFFRNPFGQPGDSGSFVFIPDASFD</sequence>
<reference evidence="1 2" key="1">
    <citation type="journal article" date="2012" name="Proc. Natl. Acad. Sci. U.S.A.">
        <title>Archaeal virus with exceptional virion architecture and the largest single-stranded DNA genome.</title>
        <authorList>
            <person name="Mochizuki T."/>
            <person name="Krupovic M."/>
            <person name="Pehau-Arnaudet G."/>
            <person name="Sako Y."/>
            <person name="Forterre P."/>
            <person name="Prangishvili D."/>
        </authorList>
    </citation>
    <scope>NUCLEOTIDE SEQUENCE [LARGE SCALE GENOMIC DNA]</scope>
</reference>
<evidence type="ECO:0000313" key="1">
    <source>
        <dbReference type="EMBL" id="CCG27838.1"/>
    </source>
</evidence>
<proteinExistence type="predicted"/>
<name>J7Q326_9VIRU</name>
<dbReference type="GeneID" id="40526252"/>
<keyword evidence="1" id="KW-0645">Protease</keyword>
<accession>J7Q326</accession>
<dbReference type="KEGG" id="vg:40526252"/>
<dbReference type="GO" id="GO:0008233">
    <property type="term" value="F:peptidase activity"/>
    <property type="evidence" value="ECO:0007669"/>
    <property type="project" value="UniProtKB-KW"/>
</dbReference>
<evidence type="ECO:0000313" key="2">
    <source>
        <dbReference type="Proteomes" id="UP000003929"/>
    </source>
</evidence>
<dbReference type="Proteomes" id="UP000003929">
    <property type="component" value="Segment"/>
</dbReference>
<organism evidence="1 2">
    <name type="scientific">Alphaspiravirus yamagawaense</name>
    <dbReference type="NCBI Taxonomy" id="1157339"/>
    <lineage>
        <taxon>Viruses</taxon>
        <taxon>Viruses incertae sedis</taxon>
        <taxon>Spiraviridae</taxon>
        <taxon>Alphaspiravirus</taxon>
    </lineage>
</organism>
<dbReference type="GO" id="GO:0006508">
    <property type="term" value="P:proteolysis"/>
    <property type="evidence" value="ECO:0007669"/>
    <property type="project" value="UniProtKB-KW"/>
</dbReference>